<dbReference type="GO" id="GO:0046872">
    <property type="term" value="F:metal ion binding"/>
    <property type="evidence" value="ECO:0007669"/>
    <property type="project" value="UniProtKB-UniRule"/>
</dbReference>
<feature type="domain" description="Peptidase M3A/M3B catalytic" evidence="7">
    <location>
        <begin position="196"/>
        <end position="576"/>
    </location>
</feature>
<dbReference type="AlphaFoldDB" id="A0A1H2X804"/>
<evidence type="ECO:0000256" key="2">
    <source>
        <dbReference type="ARBA" id="ARBA00022723"/>
    </source>
</evidence>
<dbReference type="NCBIfam" id="TIGR02290">
    <property type="entry name" value="M3_fam_3"/>
    <property type="match status" value="1"/>
</dbReference>
<evidence type="ECO:0000256" key="5">
    <source>
        <dbReference type="ARBA" id="ARBA00023049"/>
    </source>
</evidence>
<comment type="cofactor">
    <cofactor evidence="6">
        <name>Zn(2+)</name>
        <dbReference type="ChEBI" id="CHEBI:29105"/>
    </cofactor>
    <text evidence="6">Binds 1 zinc ion.</text>
</comment>
<sequence>MNMRWSLNELYTSFDSEEYQGDLQKFDEGLGSFIQWADKNLKSPDNPQEKITEYLNRLIELSTLVSKLMAYPCLISSVEANNELALKYLDKLQVQYSKFTQPSVQFQKFISTLDNLDEIINSSPFLREHEFYLNETKKKAQYLLSEKEEVLISKMKNTGSNAWSNLQGVLSSTLLVDIEIDGKPKQLPLPVVRNMAFDKDPNIRQKAYEAELKSYDKIAKSSAAALNGIKGEVLTISEMRGFKSPLEETLFKSRMDEETLDAIIRAIEEYLPIFHKYYRKKGELLGHRNGLPFYDIFAPIGNAIKSYTYEEARKFIVVNFRTFSDRLADFADNAFENRWIDAEPRDGKRGGAFCFNLYPIKESRILANFNGSLSNVITLAHELGHGYHGLCIQEESILNSSYPMPLAETASIFCETIVMNAVLNEASPEEQLSILESSLQDAGQVIVDIYSRFLFEKELFERRKEHSLSVNELKEIMIESQKKAYGNGLDENYLHPYMWINKPHYYYGERNFYNFPYAFGLLFSKGLYVEYLNDKKNFVKRYDDFLRATGKNNIVDVAKLMGIDVHSPDFFKDSLKLIEKDIDKFIDLIENRK</sequence>
<dbReference type="InterPro" id="IPR042088">
    <property type="entry name" value="OligoPept_F_C"/>
</dbReference>
<keyword evidence="4 6" id="KW-0862">Zinc</keyword>
<evidence type="ECO:0000256" key="1">
    <source>
        <dbReference type="ARBA" id="ARBA00022670"/>
    </source>
</evidence>
<dbReference type="GO" id="GO:0006508">
    <property type="term" value="P:proteolysis"/>
    <property type="evidence" value="ECO:0007669"/>
    <property type="project" value="UniProtKB-KW"/>
</dbReference>
<evidence type="ECO:0000259" key="7">
    <source>
        <dbReference type="Pfam" id="PF01432"/>
    </source>
</evidence>
<evidence type="ECO:0000256" key="6">
    <source>
        <dbReference type="RuleBase" id="RU003435"/>
    </source>
</evidence>
<gene>
    <name evidence="9" type="ORF">SAMN05660923_01355</name>
</gene>
<dbReference type="RefSeq" id="WP_200773685.1">
    <property type="nucleotide sequence ID" value="NZ_FNNG01000005.1"/>
</dbReference>
<dbReference type="InterPro" id="IPR034006">
    <property type="entry name" value="M3B_PepF_2"/>
</dbReference>
<dbReference type="PANTHER" id="PTHR34217:SF1">
    <property type="entry name" value="CARBOXYPEPTIDASE 1"/>
    <property type="match status" value="1"/>
</dbReference>
<keyword evidence="1 6" id="KW-0645">Protease</keyword>
<keyword evidence="10" id="KW-1185">Reference proteome</keyword>
<dbReference type="Gene3D" id="1.10.1370.20">
    <property type="entry name" value="Oligoendopeptidase f, C-terminal domain"/>
    <property type="match status" value="1"/>
</dbReference>
<dbReference type="Gene3D" id="1.20.140.70">
    <property type="entry name" value="Oligopeptidase f, N-terminal domain"/>
    <property type="match status" value="1"/>
</dbReference>
<organism evidence="9 10">
    <name type="scientific">Tepidimicrobium xylanilyticum</name>
    <dbReference type="NCBI Taxonomy" id="1123352"/>
    <lineage>
        <taxon>Bacteria</taxon>
        <taxon>Bacillati</taxon>
        <taxon>Bacillota</taxon>
        <taxon>Tissierellia</taxon>
        <taxon>Tissierellales</taxon>
        <taxon>Tepidimicrobiaceae</taxon>
        <taxon>Tepidimicrobium</taxon>
    </lineage>
</organism>
<dbReference type="InterPro" id="IPR001567">
    <property type="entry name" value="Pept_M3A_M3B_dom"/>
</dbReference>
<feature type="domain" description="Oligopeptidase F N-terminal" evidence="8">
    <location>
        <begin position="114"/>
        <end position="169"/>
    </location>
</feature>
<proteinExistence type="inferred from homology"/>
<evidence type="ECO:0000256" key="3">
    <source>
        <dbReference type="ARBA" id="ARBA00022801"/>
    </source>
</evidence>
<keyword evidence="2 6" id="KW-0479">Metal-binding</keyword>
<keyword evidence="3 6" id="KW-0378">Hydrolase</keyword>
<dbReference type="GO" id="GO:0004181">
    <property type="term" value="F:metallocarboxypeptidase activity"/>
    <property type="evidence" value="ECO:0007669"/>
    <property type="project" value="InterPro"/>
</dbReference>
<keyword evidence="5 6" id="KW-0482">Metalloprotease</keyword>
<dbReference type="CDD" id="cd09607">
    <property type="entry name" value="M3B_PepF"/>
    <property type="match status" value="1"/>
</dbReference>
<dbReference type="EMBL" id="FNNG01000005">
    <property type="protein sequence ID" value="SDW88389.1"/>
    <property type="molecule type" value="Genomic_DNA"/>
</dbReference>
<evidence type="ECO:0000259" key="8">
    <source>
        <dbReference type="Pfam" id="PF08439"/>
    </source>
</evidence>
<reference evidence="9 10" key="1">
    <citation type="submission" date="2016-10" db="EMBL/GenBank/DDBJ databases">
        <authorList>
            <person name="de Groot N.N."/>
        </authorList>
    </citation>
    <scope>NUCLEOTIDE SEQUENCE [LARGE SCALE GENOMIC DNA]</scope>
    <source>
        <strain evidence="9 10">DSM 23310</strain>
    </source>
</reference>
<evidence type="ECO:0000313" key="10">
    <source>
        <dbReference type="Proteomes" id="UP000198828"/>
    </source>
</evidence>
<dbReference type="SUPFAM" id="SSF55486">
    <property type="entry name" value="Metalloproteases ('zincins'), catalytic domain"/>
    <property type="match status" value="1"/>
</dbReference>
<dbReference type="InterPro" id="IPR011977">
    <property type="entry name" value="Pept_M3B_clade3"/>
</dbReference>
<evidence type="ECO:0000313" key="9">
    <source>
        <dbReference type="EMBL" id="SDW88389.1"/>
    </source>
</evidence>
<dbReference type="Proteomes" id="UP000198828">
    <property type="component" value="Unassembled WGS sequence"/>
</dbReference>
<name>A0A1H2X804_9FIRM</name>
<comment type="similarity">
    <text evidence="6">Belongs to the peptidase M3 family.</text>
</comment>
<accession>A0A1H2X804</accession>
<dbReference type="InterPro" id="IPR001333">
    <property type="entry name" value="Peptidase_M32_Taq"/>
</dbReference>
<dbReference type="Pfam" id="PF08439">
    <property type="entry name" value="Peptidase_M3_N"/>
    <property type="match status" value="1"/>
</dbReference>
<dbReference type="Pfam" id="PF01432">
    <property type="entry name" value="Peptidase_M3"/>
    <property type="match status" value="1"/>
</dbReference>
<dbReference type="PANTHER" id="PTHR34217">
    <property type="entry name" value="METAL-DEPENDENT CARBOXYPEPTIDASE"/>
    <property type="match status" value="1"/>
</dbReference>
<dbReference type="InterPro" id="IPR013647">
    <property type="entry name" value="OligopepF_N_dom"/>
</dbReference>
<protein>
    <submittedName>
        <fullName evidence="9">Oligoendopeptidase, pepF/M3 family</fullName>
    </submittedName>
</protein>
<dbReference type="GO" id="GO:0004222">
    <property type="term" value="F:metalloendopeptidase activity"/>
    <property type="evidence" value="ECO:0007669"/>
    <property type="project" value="InterPro"/>
</dbReference>
<evidence type="ECO:0000256" key="4">
    <source>
        <dbReference type="ARBA" id="ARBA00022833"/>
    </source>
</evidence>